<keyword evidence="11" id="KW-1185">Reference proteome</keyword>
<dbReference type="PANTHER" id="PTHR45859:SF1">
    <property type="entry name" value="TRANSLATION INITIATION FACTOR EIF-2B SUBUNIT BETA"/>
    <property type="match status" value="1"/>
</dbReference>
<evidence type="ECO:0000313" key="11">
    <source>
        <dbReference type="Proteomes" id="UP000886523"/>
    </source>
</evidence>
<evidence type="ECO:0000256" key="1">
    <source>
        <dbReference type="ARBA" id="ARBA00004514"/>
    </source>
</evidence>
<comment type="similarity">
    <text evidence="2 9">Belongs to the eIF-2B alpha/beta/delta subunits family.</text>
</comment>
<dbReference type="GO" id="GO:0005085">
    <property type="term" value="F:guanyl-nucleotide exchange factor activity"/>
    <property type="evidence" value="ECO:0007669"/>
    <property type="project" value="TreeGrafter"/>
</dbReference>
<organism evidence="10 11">
    <name type="scientific">Hydnum rufescens UP504</name>
    <dbReference type="NCBI Taxonomy" id="1448309"/>
    <lineage>
        <taxon>Eukaryota</taxon>
        <taxon>Fungi</taxon>
        <taxon>Dikarya</taxon>
        <taxon>Basidiomycota</taxon>
        <taxon>Agaricomycotina</taxon>
        <taxon>Agaricomycetes</taxon>
        <taxon>Cantharellales</taxon>
        <taxon>Hydnaceae</taxon>
        <taxon>Hydnum</taxon>
    </lineage>
</organism>
<keyword evidence="4" id="KW-0396">Initiation factor</keyword>
<evidence type="ECO:0000256" key="5">
    <source>
        <dbReference type="ARBA" id="ARBA00022917"/>
    </source>
</evidence>
<comment type="subunit">
    <text evidence="8">Component of the translation initiation factor 2B (eIF2B) complex which is a heterodecamer of two sets of five different subunits: alpha, beta, gamma, delta and epsilon. Subunits alpha, beta and delta comprise a regulatory subcomplex and subunits epsilon and gamma comprise a catalytic subcomplex. Within the complex, the hexameric regulatory complex resides at the center, with the two heterodimeric catalytic subcomplexes bound on opposite sides.</text>
</comment>
<dbReference type="PANTHER" id="PTHR45859">
    <property type="entry name" value="TRANSLATION INITIATION FACTOR EIF-2B SUBUNIT BETA"/>
    <property type="match status" value="1"/>
</dbReference>
<dbReference type="GO" id="GO:0005851">
    <property type="term" value="C:eukaryotic translation initiation factor 2B complex"/>
    <property type="evidence" value="ECO:0007669"/>
    <property type="project" value="TreeGrafter"/>
</dbReference>
<dbReference type="SUPFAM" id="SSF100950">
    <property type="entry name" value="NagB/RpiA/CoA transferase-like"/>
    <property type="match status" value="1"/>
</dbReference>
<proteinExistence type="inferred from homology"/>
<sequence>MPASTIEVKDKASQRAVDVVVAKLRRRQIFGSHETALETVLLLRQVVAAAKFNTIDQLLDMVRRVGRRLVEAQPREQSVGNIVRKVLKLIRDEYAAVAGPISQSGTSTPQLPTGLSRQPWASSVANFVLLGHPRHQGSSLSLAERSGNSTPVSVEGQLLADESNRKVSSIKPALIDAIQEVIDELETVYESVARNARDHIHSDDIVLTIGKSRTVESFLKAAARDRKFIVIVAETAPSYVFFSDFFRCTPDPLGKIVTFRYLGREMASSLSSAGISTVLVPDSCLYALMSRVNKVIIGAHAVMANGGMFAIAGSLVAASAARAHSTPVIVCTGQFKLTPLWNLHYQYASVDVGDPERVLSSVGDGGDAPEGVDIINPWFDYVKPELVDVLITNYGDHPPAYVYRLVKETYDDEDIEI</sequence>
<dbReference type="Pfam" id="PF01008">
    <property type="entry name" value="IF-2B"/>
    <property type="match status" value="2"/>
</dbReference>
<protein>
    <recommendedName>
        <fullName evidence="6">Translation initiation factor eIF2B subunit beta</fullName>
    </recommendedName>
    <alternativeName>
        <fullName evidence="7">eIF2B GDP-GTP exchange factor subunit beta</fullName>
    </alternativeName>
</protein>
<dbReference type="Gene3D" id="3.40.50.10470">
    <property type="entry name" value="Translation initiation factor eif-2b, domain 2"/>
    <property type="match status" value="1"/>
</dbReference>
<dbReference type="InterPro" id="IPR000649">
    <property type="entry name" value="IF-2B-related"/>
</dbReference>
<evidence type="ECO:0000256" key="2">
    <source>
        <dbReference type="ARBA" id="ARBA00007251"/>
    </source>
</evidence>
<evidence type="ECO:0000256" key="9">
    <source>
        <dbReference type="RuleBase" id="RU003814"/>
    </source>
</evidence>
<dbReference type="GO" id="GO:0005829">
    <property type="term" value="C:cytosol"/>
    <property type="evidence" value="ECO:0007669"/>
    <property type="project" value="UniProtKB-SubCell"/>
</dbReference>
<evidence type="ECO:0000313" key="10">
    <source>
        <dbReference type="EMBL" id="KAF9514451.1"/>
    </source>
</evidence>
<keyword evidence="5" id="KW-0648">Protein biosynthesis</keyword>
<name>A0A9P6AYN3_9AGAM</name>
<dbReference type="GO" id="GO:0003743">
    <property type="term" value="F:translation initiation factor activity"/>
    <property type="evidence" value="ECO:0007669"/>
    <property type="project" value="UniProtKB-KW"/>
</dbReference>
<dbReference type="OrthoDB" id="269919at2759"/>
<evidence type="ECO:0000256" key="3">
    <source>
        <dbReference type="ARBA" id="ARBA00022490"/>
    </source>
</evidence>
<gene>
    <name evidence="10" type="ORF">BS47DRAFT_1316788</name>
</gene>
<dbReference type="InterPro" id="IPR042529">
    <property type="entry name" value="IF_2B-like_C"/>
</dbReference>
<comment type="subcellular location">
    <subcellularLocation>
        <location evidence="1">Cytoplasm</location>
        <location evidence="1">Cytosol</location>
    </subcellularLocation>
</comment>
<dbReference type="InterPro" id="IPR051855">
    <property type="entry name" value="eIF2B_beta_subunit"/>
</dbReference>
<dbReference type="Proteomes" id="UP000886523">
    <property type="component" value="Unassembled WGS sequence"/>
</dbReference>
<evidence type="ECO:0000256" key="7">
    <source>
        <dbReference type="ARBA" id="ARBA00044228"/>
    </source>
</evidence>
<accession>A0A9P6AYN3</accession>
<keyword evidence="3" id="KW-0963">Cytoplasm</keyword>
<evidence type="ECO:0000256" key="6">
    <source>
        <dbReference type="ARBA" id="ARBA00044122"/>
    </source>
</evidence>
<comment type="caution">
    <text evidence="10">The sequence shown here is derived from an EMBL/GenBank/DDBJ whole genome shotgun (WGS) entry which is preliminary data.</text>
</comment>
<evidence type="ECO:0000256" key="8">
    <source>
        <dbReference type="ARBA" id="ARBA00046432"/>
    </source>
</evidence>
<dbReference type="EMBL" id="MU128960">
    <property type="protein sequence ID" value="KAF9514451.1"/>
    <property type="molecule type" value="Genomic_DNA"/>
</dbReference>
<reference evidence="10" key="1">
    <citation type="journal article" date="2020" name="Nat. Commun.">
        <title>Large-scale genome sequencing of mycorrhizal fungi provides insights into the early evolution of symbiotic traits.</title>
        <authorList>
            <person name="Miyauchi S."/>
            <person name="Kiss E."/>
            <person name="Kuo A."/>
            <person name="Drula E."/>
            <person name="Kohler A."/>
            <person name="Sanchez-Garcia M."/>
            <person name="Morin E."/>
            <person name="Andreopoulos B."/>
            <person name="Barry K.W."/>
            <person name="Bonito G."/>
            <person name="Buee M."/>
            <person name="Carver A."/>
            <person name="Chen C."/>
            <person name="Cichocki N."/>
            <person name="Clum A."/>
            <person name="Culley D."/>
            <person name="Crous P.W."/>
            <person name="Fauchery L."/>
            <person name="Girlanda M."/>
            <person name="Hayes R.D."/>
            <person name="Keri Z."/>
            <person name="LaButti K."/>
            <person name="Lipzen A."/>
            <person name="Lombard V."/>
            <person name="Magnuson J."/>
            <person name="Maillard F."/>
            <person name="Murat C."/>
            <person name="Nolan M."/>
            <person name="Ohm R.A."/>
            <person name="Pangilinan J."/>
            <person name="Pereira M.F."/>
            <person name="Perotto S."/>
            <person name="Peter M."/>
            <person name="Pfister S."/>
            <person name="Riley R."/>
            <person name="Sitrit Y."/>
            <person name="Stielow J.B."/>
            <person name="Szollosi G."/>
            <person name="Zifcakova L."/>
            <person name="Stursova M."/>
            <person name="Spatafora J.W."/>
            <person name="Tedersoo L."/>
            <person name="Vaario L.M."/>
            <person name="Yamada A."/>
            <person name="Yan M."/>
            <person name="Wang P."/>
            <person name="Xu J."/>
            <person name="Bruns T."/>
            <person name="Baldrian P."/>
            <person name="Vilgalys R."/>
            <person name="Dunand C."/>
            <person name="Henrissat B."/>
            <person name="Grigoriev I.V."/>
            <person name="Hibbett D."/>
            <person name="Nagy L.G."/>
            <person name="Martin F.M."/>
        </authorList>
    </citation>
    <scope>NUCLEOTIDE SEQUENCE</scope>
    <source>
        <strain evidence="10">UP504</strain>
    </source>
</reference>
<evidence type="ECO:0000256" key="4">
    <source>
        <dbReference type="ARBA" id="ARBA00022540"/>
    </source>
</evidence>
<dbReference type="AlphaFoldDB" id="A0A9P6AYN3"/>
<dbReference type="InterPro" id="IPR037171">
    <property type="entry name" value="NagB/RpiA_transferase-like"/>
</dbReference>